<evidence type="ECO:0000313" key="2">
    <source>
        <dbReference type="Proteomes" id="UP000238362"/>
    </source>
</evidence>
<name>A0A2T0M0L2_9PSEU</name>
<dbReference type="InterPro" id="IPR011008">
    <property type="entry name" value="Dimeric_a/b-barrel"/>
</dbReference>
<evidence type="ECO:0000313" key="1">
    <source>
        <dbReference type="EMBL" id="PRX50121.1"/>
    </source>
</evidence>
<sequence>MIHILRVEYRAPRVVLEDRLADHREWLRKNFDNGNFLVAGPTRDGQGAVIVTADLAEETIGELISADPWQAAGLVDYQTTAFAAAHISPGVVTCGNAPDPVLLINVATTQDAPRTLSFLGDAVQYVAETADGFRGSRLLASVEQDTVVNFAAWDSEKQFAAIFEDEEFVRRYREFAQTTDSARYRLYRTKKIFSPRR</sequence>
<accession>A0A2T0M0L2</accession>
<dbReference type="OrthoDB" id="8968203at2"/>
<dbReference type="AlphaFoldDB" id="A0A2T0M0L2"/>
<dbReference type="PANTHER" id="PTHR37828:SF1">
    <property type="entry name" value="YCII-RELATED DOMAIN-CONTAINING PROTEIN"/>
    <property type="match status" value="1"/>
</dbReference>
<proteinExistence type="predicted"/>
<gene>
    <name evidence="1" type="ORF">B0I33_102239</name>
</gene>
<dbReference type="PANTHER" id="PTHR37828">
    <property type="entry name" value="GSR2449 PROTEIN"/>
    <property type="match status" value="1"/>
</dbReference>
<organism evidence="1 2">
    <name type="scientific">Prauserella shujinwangii</name>
    <dbReference type="NCBI Taxonomy" id="1453103"/>
    <lineage>
        <taxon>Bacteria</taxon>
        <taxon>Bacillati</taxon>
        <taxon>Actinomycetota</taxon>
        <taxon>Actinomycetes</taxon>
        <taxon>Pseudonocardiales</taxon>
        <taxon>Pseudonocardiaceae</taxon>
        <taxon>Prauserella</taxon>
    </lineage>
</organism>
<dbReference type="EMBL" id="PVNH01000002">
    <property type="protein sequence ID" value="PRX50121.1"/>
    <property type="molecule type" value="Genomic_DNA"/>
</dbReference>
<dbReference type="SUPFAM" id="SSF54909">
    <property type="entry name" value="Dimeric alpha+beta barrel"/>
    <property type="match status" value="2"/>
</dbReference>
<keyword evidence="2" id="KW-1185">Reference proteome</keyword>
<dbReference type="RefSeq" id="WP_106177235.1">
    <property type="nucleotide sequence ID" value="NZ_PVNH01000002.1"/>
</dbReference>
<dbReference type="Gene3D" id="3.30.70.100">
    <property type="match status" value="1"/>
</dbReference>
<protein>
    <submittedName>
        <fullName evidence="1">Uncharacterized protein YciI</fullName>
    </submittedName>
</protein>
<comment type="caution">
    <text evidence="1">The sequence shown here is derived from an EMBL/GenBank/DDBJ whole genome shotgun (WGS) entry which is preliminary data.</text>
</comment>
<dbReference type="Proteomes" id="UP000238362">
    <property type="component" value="Unassembled WGS sequence"/>
</dbReference>
<reference evidence="1 2" key="1">
    <citation type="submission" date="2018-03" db="EMBL/GenBank/DDBJ databases">
        <title>Genomic Encyclopedia of Type Strains, Phase III (KMG-III): the genomes of soil and plant-associated and newly described type strains.</title>
        <authorList>
            <person name="Whitman W."/>
        </authorList>
    </citation>
    <scope>NUCLEOTIDE SEQUENCE [LARGE SCALE GENOMIC DNA]</scope>
    <source>
        <strain evidence="1 2">CGMCC 4.7125</strain>
    </source>
</reference>